<evidence type="ECO:0000256" key="1">
    <source>
        <dbReference type="ARBA" id="ARBA00004953"/>
    </source>
</evidence>
<dbReference type="GO" id="GO:0032259">
    <property type="term" value="P:methylation"/>
    <property type="evidence" value="ECO:0007669"/>
    <property type="project" value="UniProtKB-KW"/>
</dbReference>
<dbReference type="CDD" id="cd11643">
    <property type="entry name" value="Precorrin-6A-synthase"/>
    <property type="match status" value="1"/>
</dbReference>
<dbReference type="InterPro" id="IPR012797">
    <property type="entry name" value="CobF"/>
</dbReference>
<keyword evidence="4 7" id="KW-0808">Transferase</keyword>
<dbReference type="PANTHER" id="PTHR43467:SF1">
    <property type="entry name" value="PRECORRIN-6A SYNTHASE [DEACETYLATING]"/>
    <property type="match status" value="1"/>
</dbReference>
<evidence type="ECO:0000313" key="8">
    <source>
        <dbReference type="Proteomes" id="UP000584931"/>
    </source>
</evidence>
<dbReference type="GO" id="GO:0009236">
    <property type="term" value="P:cobalamin biosynthetic process"/>
    <property type="evidence" value="ECO:0007669"/>
    <property type="project" value="UniProtKB-KW"/>
</dbReference>
<dbReference type="PANTHER" id="PTHR43467">
    <property type="entry name" value="COBALT-PRECORRIN-2 C(20)-METHYLTRANSFERASE"/>
    <property type="match status" value="1"/>
</dbReference>
<dbReference type="Pfam" id="PF00590">
    <property type="entry name" value="TP_methylase"/>
    <property type="match status" value="1"/>
</dbReference>
<dbReference type="NCBIfam" id="TIGR02434">
    <property type="entry name" value="CobF"/>
    <property type="match status" value="1"/>
</dbReference>
<dbReference type="Gene3D" id="3.30.950.10">
    <property type="entry name" value="Methyltransferase, Cobalt-precorrin-4 Transmethylase, Domain 2"/>
    <property type="match status" value="1"/>
</dbReference>
<keyword evidence="2" id="KW-0169">Cobalamin biosynthesis</keyword>
<dbReference type="Proteomes" id="UP000584931">
    <property type="component" value="Unassembled WGS sequence"/>
</dbReference>
<feature type="domain" description="Tetrapyrrole methylase" evidence="6">
    <location>
        <begin position="5"/>
        <end position="181"/>
    </location>
</feature>
<dbReference type="PIRSF" id="PIRSF036525">
    <property type="entry name" value="CobF"/>
    <property type="match status" value="1"/>
</dbReference>
<evidence type="ECO:0000259" key="6">
    <source>
        <dbReference type="Pfam" id="PF00590"/>
    </source>
</evidence>
<sequence length="241" mass="26437">MRVRILGIGMGPRHVTREAADALRGCDYVVAARKREDDGLLALRQEVCEEYGLPLVTVPDPERDRDDPADYAAAVAAWHEARVAAYERVLGERGGTAAFLVWGDPSLYDSTLRVVERIAARGVVPVEHDVLPGVSAPQLLAARHRIVLHEVGRPVHVTPARRLREAVDAGQDNIVVMLGGEPDLTGLEHWSIWWGANMGTDTEELVSGRVGGVLLEMAALRRRAKARAGWMMDVALLRRPV</sequence>
<comment type="pathway">
    <text evidence="1">Cofactor biosynthesis; adenosylcobalamin biosynthesis.</text>
</comment>
<dbReference type="InterPro" id="IPR014776">
    <property type="entry name" value="4pyrrole_Mease_sub2"/>
</dbReference>
<evidence type="ECO:0000256" key="5">
    <source>
        <dbReference type="ARBA" id="ARBA00022691"/>
    </source>
</evidence>
<proteinExistence type="predicted"/>
<evidence type="ECO:0000256" key="2">
    <source>
        <dbReference type="ARBA" id="ARBA00022573"/>
    </source>
</evidence>
<keyword evidence="3 7" id="KW-0489">Methyltransferase</keyword>
<gene>
    <name evidence="7" type="ORF">HNR06_005394</name>
</gene>
<dbReference type="InterPro" id="IPR000878">
    <property type="entry name" value="4pyrrol_Mease"/>
</dbReference>
<dbReference type="RefSeq" id="WP_179811756.1">
    <property type="nucleotide sequence ID" value="NZ_JACCHL010000001.1"/>
</dbReference>
<evidence type="ECO:0000313" key="7">
    <source>
        <dbReference type="EMBL" id="NYH55805.1"/>
    </source>
</evidence>
<dbReference type="Gene3D" id="3.40.1010.10">
    <property type="entry name" value="Cobalt-precorrin-4 Transmethylase, Domain 1"/>
    <property type="match status" value="1"/>
</dbReference>
<reference evidence="7 8" key="1">
    <citation type="submission" date="2020-07" db="EMBL/GenBank/DDBJ databases">
        <title>Sequencing the genomes of 1000 actinobacteria strains.</title>
        <authorList>
            <person name="Klenk H.-P."/>
        </authorList>
    </citation>
    <scope>NUCLEOTIDE SEQUENCE [LARGE SCALE GENOMIC DNA]</scope>
    <source>
        <strain evidence="7 8">DSM 45278</strain>
    </source>
</reference>
<dbReference type="AlphaFoldDB" id="A0A7Y9XJU1"/>
<evidence type="ECO:0000256" key="4">
    <source>
        <dbReference type="ARBA" id="ARBA00022679"/>
    </source>
</evidence>
<dbReference type="GO" id="GO:0043819">
    <property type="term" value="F:precorrin-6A synthase (deacetylating) activity"/>
    <property type="evidence" value="ECO:0007669"/>
    <property type="project" value="UniProtKB-EC"/>
</dbReference>
<protein>
    <submittedName>
        <fullName evidence="7">Precorrin-6A synthase</fullName>
        <ecNumber evidence="7">2.1.1.152</ecNumber>
    </submittedName>
</protein>
<dbReference type="InterPro" id="IPR035996">
    <property type="entry name" value="4pyrrol_Methylase_sf"/>
</dbReference>
<accession>A0A7Y9XJU1</accession>
<dbReference type="EC" id="2.1.1.152" evidence="7"/>
<name>A0A7Y9XJU1_9ACTN</name>
<dbReference type="SUPFAM" id="SSF53790">
    <property type="entry name" value="Tetrapyrrole methylase"/>
    <property type="match status" value="1"/>
</dbReference>
<organism evidence="7 8">
    <name type="scientific">Nocardiopsis sinuspersici</name>
    <dbReference type="NCBI Taxonomy" id="501010"/>
    <lineage>
        <taxon>Bacteria</taxon>
        <taxon>Bacillati</taxon>
        <taxon>Actinomycetota</taxon>
        <taxon>Actinomycetes</taxon>
        <taxon>Streptosporangiales</taxon>
        <taxon>Nocardiopsidaceae</taxon>
        <taxon>Nocardiopsis</taxon>
    </lineage>
</organism>
<dbReference type="InterPro" id="IPR014777">
    <property type="entry name" value="4pyrrole_Mease_sub1"/>
</dbReference>
<evidence type="ECO:0000256" key="3">
    <source>
        <dbReference type="ARBA" id="ARBA00022603"/>
    </source>
</evidence>
<dbReference type="EMBL" id="JACCHL010000001">
    <property type="protein sequence ID" value="NYH55805.1"/>
    <property type="molecule type" value="Genomic_DNA"/>
</dbReference>
<keyword evidence="5" id="KW-0949">S-adenosyl-L-methionine</keyword>
<comment type="caution">
    <text evidence="7">The sequence shown here is derived from an EMBL/GenBank/DDBJ whole genome shotgun (WGS) entry which is preliminary data.</text>
</comment>